<keyword evidence="3" id="KW-0732">Signal</keyword>
<evidence type="ECO:0000256" key="3">
    <source>
        <dbReference type="SAM" id="SignalP"/>
    </source>
</evidence>
<protein>
    <submittedName>
        <fullName evidence="4">Uncharacterized protein</fullName>
    </submittedName>
</protein>
<keyword evidence="2" id="KW-0472">Membrane</keyword>
<dbReference type="Proteomes" id="UP000316095">
    <property type="component" value="Unassembled WGS sequence"/>
</dbReference>
<feature type="region of interest" description="Disordered" evidence="1">
    <location>
        <begin position="300"/>
        <end position="321"/>
    </location>
</feature>
<dbReference type="AlphaFoldDB" id="A0A5C5XCI5"/>
<evidence type="ECO:0000256" key="2">
    <source>
        <dbReference type="SAM" id="Phobius"/>
    </source>
</evidence>
<comment type="caution">
    <text evidence="4">The sequence shown here is derived from an EMBL/GenBank/DDBJ whole genome shotgun (WGS) entry which is preliminary data.</text>
</comment>
<evidence type="ECO:0000256" key="1">
    <source>
        <dbReference type="SAM" id="MobiDB-lite"/>
    </source>
</evidence>
<sequence length="321" mass="35403" precursor="true">MSLSKSNRILLVIIAFNALIIIQSSLAVAENVTGDSVEVTNSVSEETETDLTTTVGMTATLEQVVLPGSELIVRPLENRHDPFLLRIIETFGHGTDHRYDFDFYALEPGTYNLIDYLIRSDGSAVDEIDPVLVRVTETLPAGQVVPTELSEPILPSLGGYQLLLIAGGVVWVLGLLALIFAGRKREQVEVRETESQLTLAERLLPLVHSARDGSLPADQRAQLERMLIGYWSQRLHLEEMSPADVMKKLKAHDEAGPLLRQLEFWLHCPDPAAPVDIAALLAPYENITEAEFPNSSVHPLDSTNLDNNPNHHLELAKAGEK</sequence>
<organism evidence="4 5">
    <name type="scientific">Rubinisphaera italica</name>
    <dbReference type="NCBI Taxonomy" id="2527969"/>
    <lineage>
        <taxon>Bacteria</taxon>
        <taxon>Pseudomonadati</taxon>
        <taxon>Planctomycetota</taxon>
        <taxon>Planctomycetia</taxon>
        <taxon>Planctomycetales</taxon>
        <taxon>Planctomycetaceae</taxon>
        <taxon>Rubinisphaera</taxon>
    </lineage>
</organism>
<keyword evidence="2" id="KW-1133">Transmembrane helix</keyword>
<keyword evidence="2" id="KW-0812">Transmembrane</keyword>
<evidence type="ECO:0000313" key="5">
    <source>
        <dbReference type="Proteomes" id="UP000316095"/>
    </source>
</evidence>
<dbReference type="RefSeq" id="WP_146502594.1">
    <property type="nucleotide sequence ID" value="NZ_SJPG01000001.1"/>
</dbReference>
<dbReference type="EMBL" id="SJPG01000001">
    <property type="protein sequence ID" value="TWT60474.1"/>
    <property type="molecule type" value="Genomic_DNA"/>
</dbReference>
<feature type="signal peptide" evidence="3">
    <location>
        <begin position="1"/>
        <end position="29"/>
    </location>
</feature>
<evidence type="ECO:0000313" key="4">
    <source>
        <dbReference type="EMBL" id="TWT60474.1"/>
    </source>
</evidence>
<dbReference type="OrthoDB" id="287102at2"/>
<feature type="chain" id="PRO_5022808341" evidence="3">
    <location>
        <begin position="30"/>
        <end position="321"/>
    </location>
</feature>
<proteinExistence type="predicted"/>
<feature type="compositionally biased region" description="Basic and acidic residues" evidence="1">
    <location>
        <begin position="309"/>
        <end position="321"/>
    </location>
</feature>
<reference evidence="4 5" key="1">
    <citation type="submission" date="2019-02" db="EMBL/GenBank/DDBJ databases">
        <title>Deep-cultivation of Planctomycetes and their phenomic and genomic characterization uncovers novel biology.</title>
        <authorList>
            <person name="Wiegand S."/>
            <person name="Jogler M."/>
            <person name="Boedeker C."/>
            <person name="Pinto D."/>
            <person name="Vollmers J."/>
            <person name="Rivas-Marin E."/>
            <person name="Kohn T."/>
            <person name="Peeters S.H."/>
            <person name="Heuer A."/>
            <person name="Rast P."/>
            <person name="Oberbeckmann S."/>
            <person name="Bunk B."/>
            <person name="Jeske O."/>
            <person name="Meyerdierks A."/>
            <person name="Storesund J.E."/>
            <person name="Kallscheuer N."/>
            <person name="Luecker S."/>
            <person name="Lage O.M."/>
            <person name="Pohl T."/>
            <person name="Merkel B.J."/>
            <person name="Hornburger P."/>
            <person name="Mueller R.-W."/>
            <person name="Bruemmer F."/>
            <person name="Labrenz M."/>
            <person name="Spormann A.M."/>
            <person name="Op Den Camp H."/>
            <person name="Overmann J."/>
            <person name="Amann R."/>
            <person name="Jetten M.S.M."/>
            <person name="Mascher T."/>
            <person name="Medema M.H."/>
            <person name="Devos D.P."/>
            <person name="Kaster A.-K."/>
            <person name="Ovreas L."/>
            <person name="Rohde M."/>
            <person name="Galperin M.Y."/>
            <person name="Jogler C."/>
        </authorList>
    </citation>
    <scope>NUCLEOTIDE SEQUENCE [LARGE SCALE GENOMIC DNA]</scope>
    <source>
        <strain evidence="4 5">Pan54</strain>
    </source>
</reference>
<gene>
    <name evidence="4" type="ORF">Pan54_11880</name>
</gene>
<name>A0A5C5XCI5_9PLAN</name>
<accession>A0A5C5XCI5</accession>
<feature type="transmembrane region" description="Helical" evidence="2">
    <location>
        <begin position="160"/>
        <end position="181"/>
    </location>
</feature>
<keyword evidence="5" id="KW-1185">Reference proteome</keyword>